<organism evidence="2">
    <name type="scientific">Leptotrichia rugosa</name>
    <dbReference type="NCBI Taxonomy" id="3239302"/>
    <lineage>
        <taxon>Bacteria</taxon>
        <taxon>Fusobacteriati</taxon>
        <taxon>Fusobacteriota</taxon>
        <taxon>Fusobacteriia</taxon>
        <taxon>Fusobacteriales</taxon>
        <taxon>Leptotrichiaceae</taxon>
        <taxon>Leptotrichia</taxon>
    </lineage>
</organism>
<accession>A0AB39VF56</accession>
<reference evidence="2" key="1">
    <citation type="submission" date="2024-07" db="EMBL/GenBank/DDBJ databases">
        <authorList>
            <person name="Li X.-J."/>
            <person name="Wang X."/>
        </authorList>
    </citation>
    <scope>NUCLEOTIDE SEQUENCE</scope>
    <source>
        <strain evidence="2">HSP-334</strain>
    </source>
</reference>
<dbReference type="RefSeq" id="WP_369710857.1">
    <property type="nucleotide sequence ID" value="NZ_CP165644.1"/>
</dbReference>
<evidence type="ECO:0000313" key="2">
    <source>
        <dbReference type="EMBL" id="XDU66531.1"/>
    </source>
</evidence>
<dbReference type="PANTHER" id="PTHR34387">
    <property type="entry name" value="SLR1258 PROTEIN"/>
    <property type="match status" value="1"/>
</dbReference>
<dbReference type="Gene3D" id="3.30.110.170">
    <property type="entry name" value="Protein of unknown function (DUF541), domain 1"/>
    <property type="match status" value="1"/>
</dbReference>
<feature type="signal peptide" evidence="1">
    <location>
        <begin position="1"/>
        <end position="18"/>
    </location>
</feature>
<dbReference type="Pfam" id="PF04402">
    <property type="entry name" value="SIMPL"/>
    <property type="match status" value="2"/>
</dbReference>
<dbReference type="PANTHER" id="PTHR34387:SF2">
    <property type="entry name" value="SLR1258 PROTEIN"/>
    <property type="match status" value="1"/>
</dbReference>
<dbReference type="AlphaFoldDB" id="A0AB39VF56"/>
<evidence type="ECO:0000256" key="1">
    <source>
        <dbReference type="SAM" id="SignalP"/>
    </source>
</evidence>
<dbReference type="KEGG" id="lrug:AB8B22_08985"/>
<dbReference type="InterPro" id="IPR052022">
    <property type="entry name" value="26kDa_periplasmic_antigen"/>
</dbReference>
<dbReference type="EMBL" id="CP165644">
    <property type="protein sequence ID" value="XDU66531.1"/>
    <property type="molecule type" value="Genomic_DNA"/>
</dbReference>
<gene>
    <name evidence="2" type="ORF">AB8B22_08985</name>
</gene>
<dbReference type="InterPro" id="IPR007497">
    <property type="entry name" value="SIMPL/DUF541"/>
</dbReference>
<dbReference type="GO" id="GO:0006974">
    <property type="term" value="P:DNA damage response"/>
    <property type="evidence" value="ECO:0007669"/>
    <property type="project" value="TreeGrafter"/>
</dbReference>
<protein>
    <submittedName>
        <fullName evidence="2">SIMPL domain-containing protein</fullName>
    </submittedName>
</protein>
<proteinExistence type="predicted"/>
<dbReference type="Gene3D" id="3.30.70.2970">
    <property type="entry name" value="Protein of unknown function (DUF541), domain 2"/>
    <property type="match status" value="1"/>
</dbReference>
<keyword evidence="1" id="KW-0732">Signal</keyword>
<name>A0AB39VF56_9FUSO</name>
<feature type="chain" id="PRO_5044241677" evidence="1">
    <location>
        <begin position="19"/>
        <end position="374"/>
    </location>
</feature>
<sequence>MKKIMMSLLILSSFNLFSTSENLIRKISVTGNSEKEVMPDIAVINFLISEKDKDLNVATKKTKDALENFKKELGARKIQTGEIETISFYDTKNTEYEEDVKPKNLKNQKQKSEIKTPVSYTAEIEILVKNIDFNRLSGLIGVDGEKNFSKIEKNFSQNAYSVSLKETDKTVDTALNKLFVKVNDVKEKLQNLSETKNDVVFGGYKITENFTNDSKTPVDMYYVNHNLKLTVKNLKNLNTIISIAADNDININGSIQFDLSNKDEIERQMYKQAFNEAEKKAKSILKSSVLKLGKPIIVSEDLDFQQKMIDKIDSQWEVKAVTNTAELSAPVAESYLEDRVNYYSTSKRAVNTKVDYTPKPLKLEQNVSVMYEIK</sequence>